<dbReference type="EMBL" id="CP043329">
    <property type="protein sequence ID" value="QEK53083.1"/>
    <property type="molecule type" value="Genomic_DNA"/>
</dbReference>
<organism evidence="3 4">
    <name type="scientific">Pedobacter aquae</name>
    <dbReference type="NCBI Taxonomy" id="2605747"/>
    <lineage>
        <taxon>Bacteria</taxon>
        <taxon>Pseudomonadati</taxon>
        <taxon>Bacteroidota</taxon>
        <taxon>Sphingobacteriia</taxon>
        <taxon>Sphingobacteriales</taxon>
        <taxon>Sphingobacteriaceae</taxon>
        <taxon>Pedobacter</taxon>
    </lineage>
</organism>
<name>A0A5C0VN35_9SPHI</name>
<dbReference type="Pfam" id="PF13561">
    <property type="entry name" value="adh_short_C2"/>
    <property type="match status" value="1"/>
</dbReference>
<dbReference type="InterPro" id="IPR050259">
    <property type="entry name" value="SDR"/>
</dbReference>
<dbReference type="Proteomes" id="UP000323653">
    <property type="component" value="Chromosome"/>
</dbReference>
<dbReference type="PRINTS" id="PR00080">
    <property type="entry name" value="SDRFAMILY"/>
</dbReference>
<evidence type="ECO:0000313" key="3">
    <source>
        <dbReference type="EMBL" id="QEK53083.1"/>
    </source>
</evidence>
<dbReference type="SMART" id="SM00822">
    <property type="entry name" value="PKS_KR"/>
    <property type="match status" value="1"/>
</dbReference>
<dbReference type="InterPro" id="IPR002347">
    <property type="entry name" value="SDR_fam"/>
</dbReference>
<sequence>MELTNKVALITGGTQGIGAETALKLARDGAHISLVARNTDDQSLINEIKSLGRNCILLKGDMSKPEDCERVVAETIAALGDIDVLVHSAGGAAPGGLLNGAKDVWYSAFDIHIHAVFHLCMAAVPSMKRKGSGGIILISSAAGLRGVKGALAYAVVKGALPQFTRALAYELSEFDIKVNCVSPGVIRTRFQDFLKPEQVKNNIENRIPLKREGKPEDVADAVAMLLKNDFITGENVVIDGGMSMRIC</sequence>
<dbReference type="PANTHER" id="PTHR42879">
    <property type="entry name" value="3-OXOACYL-(ACYL-CARRIER-PROTEIN) REDUCTASE"/>
    <property type="match status" value="1"/>
</dbReference>
<dbReference type="RefSeq" id="WP_149075719.1">
    <property type="nucleotide sequence ID" value="NZ_CP043329.1"/>
</dbReference>
<evidence type="ECO:0000256" key="1">
    <source>
        <dbReference type="ARBA" id="ARBA00006484"/>
    </source>
</evidence>
<evidence type="ECO:0000313" key="4">
    <source>
        <dbReference type="Proteomes" id="UP000323653"/>
    </source>
</evidence>
<keyword evidence="4" id="KW-1185">Reference proteome</keyword>
<dbReference type="InterPro" id="IPR036291">
    <property type="entry name" value="NAD(P)-bd_dom_sf"/>
</dbReference>
<protein>
    <submittedName>
        <fullName evidence="3">SDR family oxidoreductase</fullName>
    </submittedName>
</protein>
<dbReference type="SUPFAM" id="SSF51735">
    <property type="entry name" value="NAD(P)-binding Rossmann-fold domains"/>
    <property type="match status" value="1"/>
</dbReference>
<comment type="similarity">
    <text evidence="1">Belongs to the short-chain dehydrogenases/reductases (SDR) family.</text>
</comment>
<dbReference type="AlphaFoldDB" id="A0A5C0VN35"/>
<dbReference type="InterPro" id="IPR057326">
    <property type="entry name" value="KR_dom"/>
</dbReference>
<dbReference type="Gene3D" id="3.40.50.720">
    <property type="entry name" value="NAD(P)-binding Rossmann-like Domain"/>
    <property type="match status" value="1"/>
</dbReference>
<feature type="domain" description="Ketoreductase" evidence="2">
    <location>
        <begin position="6"/>
        <end position="179"/>
    </location>
</feature>
<accession>A0A5C0VN35</accession>
<dbReference type="KEGG" id="pej:FYC62_16420"/>
<reference evidence="3 4" key="1">
    <citation type="submission" date="2019-08" db="EMBL/GenBank/DDBJ databases">
        <title>Pedobacter sp. nov., isolated from Han river, South Korea.</title>
        <authorList>
            <person name="Lee D.-H."/>
            <person name="Kim Y.-S."/>
            <person name="Hwang E.-M."/>
            <person name="Le Tran T.C."/>
            <person name="Cha C.-J."/>
        </authorList>
    </citation>
    <scope>NUCLEOTIDE SEQUENCE [LARGE SCALE GENOMIC DNA]</scope>
    <source>
        <strain evidence="3 4">CJ43</strain>
    </source>
</reference>
<dbReference type="FunFam" id="3.40.50.720:FF:000084">
    <property type="entry name" value="Short-chain dehydrogenase reductase"/>
    <property type="match status" value="1"/>
</dbReference>
<dbReference type="PRINTS" id="PR00081">
    <property type="entry name" value="GDHRDH"/>
</dbReference>
<evidence type="ECO:0000259" key="2">
    <source>
        <dbReference type="SMART" id="SM00822"/>
    </source>
</evidence>
<dbReference type="CDD" id="cd05233">
    <property type="entry name" value="SDR_c"/>
    <property type="match status" value="1"/>
</dbReference>
<proteinExistence type="inferred from homology"/>
<dbReference type="PANTHER" id="PTHR42879:SF2">
    <property type="entry name" value="3-OXOACYL-[ACYL-CARRIER-PROTEIN] REDUCTASE FABG"/>
    <property type="match status" value="1"/>
</dbReference>
<gene>
    <name evidence="3" type="ORF">FYC62_16420</name>
</gene>